<dbReference type="SUPFAM" id="SSF52540">
    <property type="entry name" value="P-loop containing nucleoside triphosphate hydrolases"/>
    <property type="match status" value="1"/>
</dbReference>
<evidence type="ECO:0000256" key="1">
    <source>
        <dbReference type="SAM" id="MobiDB-lite"/>
    </source>
</evidence>
<reference evidence="2 3" key="1">
    <citation type="submission" date="2017-11" db="EMBL/GenBank/DDBJ databases">
        <title>Infants hospitalized years apart are colonized by the same room-sourced microbial strains.</title>
        <authorList>
            <person name="Brooks B."/>
            <person name="Olm M.R."/>
            <person name="Firek B.A."/>
            <person name="Baker R."/>
            <person name="Thomas B.C."/>
            <person name="Morowitz M.J."/>
            <person name="Banfield J.F."/>
        </authorList>
    </citation>
    <scope>NUCLEOTIDE SEQUENCE [LARGE SCALE GENOMIC DNA]</scope>
    <source>
        <strain evidence="2">S2_012_000_R3_87</strain>
    </source>
</reference>
<accession>A0A2W5B1V4</accession>
<sequence length="999" mass="112699">MAEYTSRVAVKRRVRNVVFMSDGTIWVNYLLNPPAVNRYSNDSITKTQSANSSFFRDLEHIGSDDYILSGLTVSVGEQEILNRIVAGLPGFSDSAYPEARKQITALRRQIKSGMINERRRVYWLSVRYPAKTSLFERMRAEAFEKDIFEDTSESSLAKFESRVFKTIPKAMHPKRTAPEHMEWLIERSTLRGVQIPEEPVVDMHTVMPNSSSFPPVEFDESAAGTALLQDFIARMDADDPDLEAKKESFMSNFRGLKDSSVIEVRRPDTTSRNFPKGIVSYQAPFAVTGFPTRMDLGFQNFTAMVDQATGMDGDFTIRFNYAEGLKDNNQLNKNLKNMNFDVESNTESELDAADYANRTRELYDFYQARLQEQTPVPMRVAAIFSFGSGNLQTAEERYRAIRNAFSDAGFRISQPPAGKIDLWELMLPCVASDALVSDLYGITTANLFGGYAPLRSYRLGDGVGIPFAVNIDNAMGQLVHLDLLNATERGNASIALTGAQGRGKSYAMKVISTWMDALRLHLVMLDSQGEWATFASGLTSHEIIDLYNARVSIDPLKVIDEPAAASEMFVSLFLPLLGVKSDSKVASDFTAFVSPQNRQLHKDRNTARGVFEAIARLKDPRFMDIIGSVNQLLKNDLFAALVDPVDRGVVNKLPPADFNHRVVVFLTRGLRLPRSGVEMADMDLTERYTIMVNTAVAMYTRRHFEGIKSTGAFVGDEMSFYRGLSVLKPLIQDQDRTGRKFGKFVMAGSQTDDEFRDDEYKLVRKRVVMGQEKNDNAMGSLDWADFDTSPSMVRELVDNTSPLDPDNNNLPMKGRAGEAFFNDGVSKGKIRVLPQLQSSIERLADTSTSKFIRYDGSREDEPQQVAAPRERKQVEAPAPQQRQQPQQQPQQPAQREQRQQPRQQPQQPRKRSPRGSRGQAPQQPQKRPAQQPRKRPAQNPQSGTNQQPVRRRRGEARPQQPQSQQQQQQRRQQPRADDTFVAKQPVRRTGGGNHRRRED</sequence>
<feature type="compositionally biased region" description="Low complexity" evidence="1">
    <location>
        <begin position="919"/>
        <end position="941"/>
    </location>
</feature>
<dbReference type="Gene3D" id="3.40.50.300">
    <property type="entry name" value="P-loop containing nucleotide triphosphate hydrolases"/>
    <property type="match status" value="1"/>
</dbReference>
<dbReference type="InterPro" id="IPR027417">
    <property type="entry name" value="P-loop_NTPase"/>
</dbReference>
<proteinExistence type="predicted"/>
<organism evidence="2 3">
    <name type="scientific">Corynebacterium urealyticum</name>
    <dbReference type="NCBI Taxonomy" id="43771"/>
    <lineage>
        <taxon>Bacteria</taxon>
        <taxon>Bacillati</taxon>
        <taxon>Actinomycetota</taxon>
        <taxon>Actinomycetes</taxon>
        <taxon>Mycobacteriales</taxon>
        <taxon>Corynebacteriaceae</taxon>
        <taxon>Corynebacterium</taxon>
    </lineage>
</organism>
<name>A0A2W5B1V4_9CORY</name>
<dbReference type="Proteomes" id="UP000249451">
    <property type="component" value="Unassembled WGS sequence"/>
</dbReference>
<feature type="region of interest" description="Disordered" evidence="1">
    <location>
        <begin position="851"/>
        <end position="999"/>
    </location>
</feature>
<gene>
    <name evidence="2" type="ORF">DI609_05865</name>
</gene>
<evidence type="ECO:0000313" key="2">
    <source>
        <dbReference type="EMBL" id="PZP00681.1"/>
    </source>
</evidence>
<feature type="compositionally biased region" description="Basic and acidic residues" evidence="1">
    <location>
        <begin position="852"/>
        <end position="861"/>
    </location>
</feature>
<protein>
    <submittedName>
        <fullName evidence="2">Uncharacterized protein</fullName>
    </submittedName>
</protein>
<comment type="caution">
    <text evidence="2">The sequence shown here is derived from an EMBL/GenBank/DDBJ whole genome shotgun (WGS) entry which is preliminary data.</text>
</comment>
<dbReference type="EMBL" id="QFNY01000116">
    <property type="protein sequence ID" value="PZP00681.1"/>
    <property type="molecule type" value="Genomic_DNA"/>
</dbReference>
<feature type="compositionally biased region" description="Low complexity" evidence="1">
    <location>
        <begin position="957"/>
        <end position="971"/>
    </location>
</feature>
<evidence type="ECO:0000313" key="3">
    <source>
        <dbReference type="Proteomes" id="UP000249451"/>
    </source>
</evidence>
<dbReference type="Pfam" id="PF12846">
    <property type="entry name" value="AAA_10"/>
    <property type="match status" value="1"/>
</dbReference>
<dbReference type="Gene3D" id="1.10.8.730">
    <property type="match status" value="1"/>
</dbReference>
<dbReference type="AlphaFoldDB" id="A0A2W5B1V4"/>
<feature type="compositionally biased region" description="Low complexity" evidence="1">
    <location>
        <begin position="875"/>
        <end position="907"/>
    </location>
</feature>